<feature type="chain" id="PRO_5007286186" description="Glycine rich superfamily member" evidence="1">
    <location>
        <begin position="20"/>
        <end position="221"/>
    </location>
</feature>
<feature type="signal peptide" evidence="1">
    <location>
        <begin position="1"/>
        <end position="19"/>
    </location>
</feature>
<proteinExistence type="predicted"/>
<evidence type="ECO:0000256" key="1">
    <source>
        <dbReference type="SAM" id="SignalP"/>
    </source>
</evidence>
<reference evidence="2" key="1">
    <citation type="journal article" date="2016" name="Ticks Tick Borne Dis.">
        <title>De novo assembly and annotation of the salivary gland transcriptome of Rhipicephalus appendiculatus male and female ticks during blood feeding.</title>
        <authorList>
            <person name="de Castro M.H."/>
            <person name="de Klerk D."/>
            <person name="Pienaar R."/>
            <person name="Latif A.A."/>
            <person name="Rees D.J."/>
            <person name="Mans B.J."/>
        </authorList>
    </citation>
    <scope>NUCLEOTIDE SEQUENCE</scope>
    <source>
        <tissue evidence="2">Salivary glands</tissue>
    </source>
</reference>
<evidence type="ECO:0008006" key="3">
    <source>
        <dbReference type="Google" id="ProtNLM"/>
    </source>
</evidence>
<name>A0A131YUY7_RHIAP</name>
<dbReference type="AlphaFoldDB" id="A0A131YUY7"/>
<accession>A0A131YUY7</accession>
<organism evidence="2">
    <name type="scientific">Rhipicephalus appendiculatus</name>
    <name type="common">Brown ear tick</name>
    <dbReference type="NCBI Taxonomy" id="34631"/>
    <lineage>
        <taxon>Eukaryota</taxon>
        <taxon>Metazoa</taxon>
        <taxon>Ecdysozoa</taxon>
        <taxon>Arthropoda</taxon>
        <taxon>Chelicerata</taxon>
        <taxon>Arachnida</taxon>
        <taxon>Acari</taxon>
        <taxon>Parasitiformes</taxon>
        <taxon>Ixodida</taxon>
        <taxon>Ixodoidea</taxon>
        <taxon>Ixodidae</taxon>
        <taxon>Rhipicephalinae</taxon>
        <taxon>Rhipicephalus</taxon>
        <taxon>Rhipicephalus</taxon>
    </lineage>
</organism>
<dbReference type="InterPro" id="IPR020234">
    <property type="entry name" value="Mite_allergen_group-7"/>
</dbReference>
<dbReference type="Gene3D" id="3.15.10.50">
    <property type="match status" value="1"/>
</dbReference>
<evidence type="ECO:0000313" key="2">
    <source>
        <dbReference type="EMBL" id="JAP81721.1"/>
    </source>
</evidence>
<keyword evidence="1" id="KW-0732">Signal</keyword>
<dbReference type="InterPro" id="IPR038602">
    <property type="entry name" value="Mite_allergen_7_sf"/>
</dbReference>
<dbReference type="Pfam" id="PF16984">
    <property type="entry name" value="Grp7_allergen"/>
    <property type="match status" value="1"/>
</dbReference>
<sequence>MHLHKGILLIALLPGVAYGSSVTTPEPKTDITTRMLRLGMKYLKLDPMALPDQVLDFWFFGRVFLLQGSVSGLGSIMRTGVNIIRAENGTFSASIDLGTEQLHVNYTALITAAKFSHLVAHMSASVRVTRMALIINQTDAGELQLARFQLINFDGLEVTLDAVKHGDFLINAIINAATKMFRSVLKAKTEETIVREIRSSLKKLNILLFERTVSERNVLLM</sequence>
<dbReference type="EMBL" id="GEDV01006836">
    <property type="protein sequence ID" value="JAP81721.1"/>
    <property type="molecule type" value="Transcribed_RNA"/>
</dbReference>
<protein>
    <recommendedName>
        <fullName evidence="3">Glycine rich superfamily member</fullName>
    </recommendedName>
</protein>